<accession>A0A8J7NJJ2</accession>
<evidence type="ECO:0000313" key="2">
    <source>
        <dbReference type="EMBL" id="MBN3313135.1"/>
    </source>
</evidence>
<dbReference type="Proteomes" id="UP000736164">
    <property type="component" value="Unassembled WGS sequence"/>
</dbReference>
<proteinExistence type="predicted"/>
<dbReference type="PANTHER" id="PTHR45913">
    <property type="entry name" value="EPM2A-INTERACTING PROTEIN 1"/>
    <property type="match status" value="1"/>
</dbReference>
<name>A0A8J7NJJ2_ATRSP</name>
<reference evidence="2" key="1">
    <citation type="journal article" date="2021" name="Cell">
        <title>Tracing the genetic footprints of vertebrate landing in non-teleost ray-finned fishes.</title>
        <authorList>
            <person name="Bi X."/>
            <person name="Wang K."/>
            <person name="Yang L."/>
            <person name="Pan H."/>
            <person name="Jiang H."/>
            <person name="Wei Q."/>
            <person name="Fang M."/>
            <person name="Yu H."/>
            <person name="Zhu C."/>
            <person name="Cai Y."/>
            <person name="He Y."/>
            <person name="Gan X."/>
            <person name="Zeng H."/>
            <person name="Yu D."/>
            <person name="Zhu Y."/>
            <person name="Jiang H."/>
            <person name="Qiu Q."/>
            <person name="Yang H."/>
            <person name="Zhang Y.E."/>
            <person name="Wang W."/>
            <person name="Zhu M."/>
            <person name="He S."/>
            <person name="Zhang G."/>
        </authorList>
    </citation>
    <scope>NUCLEOTIDE SEQUENCE</scope>
    <source>
        <strain evidence="2">Allg_001</strain>
    </source>
</reference>
<dbReference type="InterPro" id="IPR008906">
    <property type="entry name" value="HATC_C_dom"/>
</dbReference>
<dbReference type="GO" id="GO:0046983">
    <property type="term" value="F:protein dimerization activity"/>
    <property type="evidence" value="ECO:0007669"/>
    <property type="project" value="InterPro"/>
</dbReference>
<feature type="domain" description="HAT C-terminal dimerisation" evidence="1">
    <location>
        <begin position="244"/>
        <end position="305"/>
    </location>
</feature>
<dbReference type="Pfam" id="PF05699">
    <property type="entry name" value="Dimer_Tnp_hAT"/>
    <property type="match status" value="1"/>
</dbReference>
<comment type="caution">
    <text evidence="2">The sequence shown here is derived from an EMBL/GenBank/DDBJ whole genome shotgun (WGS) entry which is preliminary data.</text>
</comment>
<feature type="non-terminal residue" evidence="2">
    <location>
        <position position="1"/>
    </location>
</feature>
<dbReference type="AlphaFoldDB" id="A0A8J7NJJ2"/>
<protein>
    <submittedName>
        <fullName evidence="2">GTD2B protein</fullName>
    </submittedName>
</protein>
<sequence>MYPKFKDKYTPKSSIHSKTVEEMKALLKAQQLFFYQTTGKKASFCVSYLLAKHRAFKTYTLEKNIPLQKLVSFKTDRAPAMHGLNAGSIALCRKDPAIPSFVNYVIHQQVLASKVLDFSHVMTVVVKIVNSIHSKALQHHLFKSQLKSRNLSHFQKLANMVSNILDSFHPEEFCVHLDRLAEEFNRQFQELNHIEDIVTFISNPFLATEIEDLSAKFQQYFMFPSGVDMIIIDLEMKGRSRDKVFWWLVNSERYPLLSSCALKVKAFFGSTYICEMTFSQMKIVKSKYHTCLTDSTKRLQIVCSHRHVTDC</sequence>
<dbReference type="EMBL" id="JAAWVO010010657">
    <property type="protein sequence ID" value="MBN3313135.1"/>
    <property type="molecule type" value="Genomic_DNA"/>
</dbReference>
<feature type="non-terminal residue" evidence="2">
    <location>
        <position position="311"/>
    </location>
</feature>
<gene>
    <name evidence="2" type="ORF">GTO95_0005770</name>
</gene>
<keyword evidence="3" id="KW-1185">Reference proteome</keyword>
<evidence type="ECO:0000313" key="3">
    <source>
        <dbReference type="Proteomes" id="UP000736164"/>
    </source>
</evidence>
<dbReference type="PANTHER" id="PTHR45913:SF21">
    <property type="entry name" value="DUF4371 DOMAIN-CONTAINING PROTEIN"/>
    <property type="match status" value="1"/>
</dbReference>
<evidence type="ECO:0000259" key="1">
    <source>
        <dbReference type="Pfam" id="PF05699"/>
    </source>
</evidence>
<organism evidence="2 3">
    <name type="scientific">Atractosteus spatula</name>
    <name type="common">Alligator gar</name>
    <name type="synonym">Lepisosteus spatula</name>
    <dbReference type="NCBI Taxonomy" id="7917"/>
    <lineage>
        <taxon>Eukaryota</taxon>
        <taxon>Metazoa</taxon>
        <taxon>Chordata</taxon>
        <taxon>Craniata</taxon>
        <taxon>Vertebrata</taxon>
        <taxon>Euteleostomi</taxon>
        <taxon>Actinopterygii</taxon>
        <taxon>Neopterygii</taxon>
        <taxon>Holostei</taxon>
        <taxon>Semionotiformes</taxon>
        <taxon>Lepisosteidae</taxon>
        <taxon>Atractosteus</taxon>
    </lineage>
</organism>